<accession>A0A9X9X2N5</accession>
<protein>
    <recommendedName>
        <fullName evidence="3">Type II toxin-antitoxin system HicA family toxin</fullName>
    </recommendedName>
</protein>
<comment type="caution">
    <text evidence="1">The sequence shown here is derived from an EMBL/GenBank/DDBJ whole genome shotgun (WGS) entry which is preliminary data.</text>
</comment>
<dbReference type="Proteomes" id="UP001138751">
    <property type="component" value="Unassembled WGS sequence"/>
</dbReference>
<reference evidence="1" key="2">
    <citation type="journal article" date="2021" name="Syst. Appl. Microbiol.">
        <title>Roseomonas hellenica sp. nov., isolated from roots of wild-growing Alkanna tinctoria.</title>
        <authorList>
            <person name="Rat A."/>
            <person name="Naranjo H.D."/>
            <person name="Lebbe L."/>
            <person name="Cnockaert M."/>
            <person name="Krigas N."/>
            <person name="Grigoriadou K."/>
            <person name="Maloupa E."/>
            <person name="Willems A."/>
        </authorList>
    </citation>
    <scope>NUCLEOTIDE SEQUENCE</scope>
    <source>
        <strain evidence="1">LMG 31231</strain>
    </source>
</reference>
<dbReference type="AlphaFoldDB" id="A0A9X9X2N5"/>
<evidence type="ECO:0008006" key="3">
    <source>
        <dbReference type="Google" id="ProtNLM"/>
    </source>
</evidence>
<keyword evidence="2" id="KW-1185">Reference proteome</keyword>
<gene>
    <name evidence="1" type="ORF">GXW76_21000</name>
</gene>
<name>A0A9X9X2N5_9PROT</name>
<evidence type="ECO:0000313" key="2">
    <source>
        <dbReference type="Proteomes" id="UP001138751"/>
    </source>
</evidence>
<sequence length="87" mass="9518">MNHRHRKVLHAIFAHPVSANIDPRAVQAVFEELGAELAHNGSGRVGVKLNGHAHAFHDSRHSLSKDEVVEIRNFLSQAGVDPAVFPV</sequence>
<dbReference type="RefSeq" id="WP_211864067.1">
    <property type="nucleotide sequence ID" value="NZ_JAAEDM010000082.1"/>
</dbReference>
<evidence type="ECO:0000313" key="1">
    <source>
        <dbReference type="EMBL" id="MBR0673664.1"/>
    </source>
</evidence>
<reference evidence="1" key="1">
    <citation type="submission" date="2020-01" db="EMBL/GenBank/DDBJ databases">
        <authorList>
            <person name="Rat A."/>
        </authorList>
    </citation>
    <scope>NUCLEOTIDE SEQUENCE</scope>
    <source>
        <strain evidence="1">LMG 31231</strain>
    </source>
</reference>
<proteinExistence type="predicted"/>
<dbReference type="EMBL" id="JAAEDM010000082">
    <property type="protein sequence ID" value="MBR0673664.1"/>
    <property type="molecule type" value="Genomic_DNA"/>
</dbReference>
<organism evidence="1 2">
    <name type="scientific">Neoroseomonas soli</name>
    <dbReference type="NCBI Taxonomy" id="1081025"/>
    <lineage>
        <taxon>Bacteria</taxon>
        <taxon>Pseudomonadati</taxon>
        <taxon>Pseudomonadota</taxon>
        <taxon>Alphaproteobacteria</taxon>
        <taxon>Acetobacterales</taxon>
        <taxon>Acetobacteraceae</taxon>
        <taxon>Neoroseomonas</taxon>
    </lineage>
</organism>